<dbReference type="EMBL" id="BQNB010014790">
    <property type="protein sequence ID" value="GJT32404.1"/>
    <property type="molecule type" value="Genomic_DNA"/>
</dbReference>
<name>A0ABQ5D078_9ASTR</name>
<gene>
    <name evidence="1" type="ORF">Tco_0922823</name>
</gene>
<sequence length="78" mass="8756">MALKQLIIDQLNVEVDADMEIINRITTLLRELLVDEDEREARNSAVFIAKKTQRLLWAVPAVPDISGGRPAYQGVAPR</sequence>
<reference evidence="1" key="2">
    <citation type="submission" date="2022-01" db="EMBL/GenBank/DDBJ databases">
        <authorList>
            <person name="Yamashiro T."/>
            <person name="Shiraishi A."/>
            <person name="Satake H."/>
            <person name="Nakayama K."/>
        </authorList>
    </citation>
    <scope>NUCLEOTIDE SEQUENCE</scope>
</reference>
<comment type="caution">
    <text evidence="1">The sequence shown here is derived from an EMBL/GenBank/DDBJ whole genome shotgun (WGS) entry which is preliminary data.</text>
</comment>
<protein>
    <submittedName>
        <fullName evidence="1">Uncharacterized protein</fullName>
    </submittedName>
</protein>
<organism evidence="1 2">
    <name type="scientific">Tanacetum coccineum</name>
    <dbReference type="NCBI Taxonomy" id="301880"/>
    <lineage>
        <taxon>Eukaryota</taxon>
        <taxon>Viridiplantae</taxon>
        <taxon>Streptophyta</taxon>
        <taxon>Embryophyta</taxon>
        <taxon>Tracheophyta</taxon>
        <taxon>Spermatophyta</taxon>
        <taxon>Magnoliopsida</taxon>
        <taxon>eudicotyledons</taxon>
        <taxon>Gunneridae</taxon>
        <taxon>Pentapetalae</taxon>
        <taxon>asterids</taxon>
        <taxon>campanulids</taxon>
        <taxon>Asterales</taxon>
        <taxon>Asteraceae</taxon>
        <taxon>Asteroideae</taxon>
        <taxon>Anthemideae</taxon>
        <taxon>Anthemidinae</taxon>
        <taxon>Tanacetum</taxon>
    </lineage>
</organism>
<evidence type="ECO:0000313" key="2">
    <source>
        <dbReference type="Proteomes" id="UP001151760"/>
    </source>
</evidence>
<evidence type="ECO:0000313" key="1">
    <source>
        <dbReference type="EMBL" id="GJT32404.1"/>
    </source>
</evidence>
<accession>A0ABQ5D078</accession>
<proteinExistence type="predicted"/>
<reference evidence="1" key="1">
    <citation type="journal article" date="2022" name="Int. J. Mol. Sci.">
        <title>Draft Genome of Tanacetum Coccineum: Genomic Comparison of Closely Related Tanacetum-Family Plants.</title>
        <authorList>
            <person name="Yamashiro T."/>
            <person name="Shiraishi A."/>
            <person name="Nakayama K."/>
            <person name="Satake H."/>
        </authorList>
    </citation>
    <scope>NUCLEOTIDE SEQUENCE</scope>
</reference>
<dbReference type="Proteomes" id="UP001151760">
    <property type="component" value="Unassembled WGS sequence"/>
</dbReference>
<keyword evidence="2" id="KW-1185">Reference proteome</keyword>